<dbReference type="InterPro" id="IPR012337">
    <property type="entry name" value="RNaseH-like_sf"/>
</dbReference>
<dbReference type="CDD" id="cd09275">
    <property type="entry name" value="RNase_HI_RT_DIRS1"/>
    <property type="match status" value="1"/>
</dbReference>
<sequence>MSISLPIQKQNYIFRLVQKYMLLPQCTIKEFAHLIGVLTAACPAVSYSWMYTKMLEREKHLALLKFHNNYNAKFTPSTDILPDLLWWSKYIYIYKNKIERPTFLLEIFSDGSKQGWGAFCNNVRTGGKWKTEELELHINYLELKAAFLGLKIFARDECNCAILLRCDNTTAISYINRMGGIKYAHLNKITRDIWQWCEQRRIWLYTSYINSKDNKEADQESRNKNADTELEISKTTFQNITDILGKPDIDLFASRANAKCKMYASWKPDPDSFTVDAFTISWTPYFFYAFPPFTLILKCLRKIKTDRAEGILVFPYWPSQPWFPVLRAMCSSEIIYLDANQSLSNFSCRKRKQFQLSLGVARLSGTLS</sequence>
<evidence type="ECO:0000313" key="1">
    <source>
        <dbReference type="EMBL" id="CAK1604429.1"/>
    </source>
</evidence>
<dbReference type="Gene3D" id="3.30.420.10">
    <property type="entry name" value="Ribonuclease H-like superfamily/Ribonuclease H"/>
    <property type="match status" value="1"/>
</dbReference>
<organism evidence="1 2">
    <name type="scientific">Parnassius mnemosyne</name>
    <name type="common">clouded apollo</name>
    <dbReference type="NCBI Taxonomy" id="213953"/>
    <lineage>
        <taxon>Eukaryota</taxon>
        <taxon>Metazoa</taxon>
        <taxon>Ecdysozoa</taxon>
        <taxon>Arthropoda</taxon>
        <taxon>Hexapoda</taxon>
        <taxon>Insecta</taxon>
        <taxon>Pterygota</taxon>
        <taxon>Neoptera</taxon>
        <taxon>Endopterygota</taxon>
        <taxon>Lepidoptera</taxon>
        <taxon>Glossata</taxon>
        <taxon>Ditrysia</taxon>
        <taxon>Papilionoidea</taxon>
        <taxon>Papilionidae</taxon>
        <taxon>Parnassiinae</taxon>
        <taxon>Parnassini</taxon>
        <taxon>Parnassius</taxon>
        <taxon>Driopa</taxon>
    </lineage>
</organism>
<evidence type="ECO:0008006" key="3">
    <source>
        <dbReference type="Google" id="ProtNLM"/>
    </source>
</evidence>
<evidence type="ECO:0000313" key="2">
    <source>
        <dbReference type="Proteomes" id="UP001314205"/>
    </source>
</evidence>
<accession>A0AAV1MCP0</accession>
<comment type="caution">
    <text evidence="1">The sequence shown here is derived from an EMBL/GenBank/DDBJ whole genome shotgun (WGS) entry which is preliminary data.</text>
</comment>
<dbReference type="PANTHER" id="PTHR33050">
    <property type="entry name" value="REVERSE TRANSCRIPTASE DOMAIN-CONTAINING PROTEIN"/>
    <property type="match status" value="1"/>
</dbReference>
<reference evidence="1 2" key="1">
    <citation type="submission" date="2023-11" db="EMBL/GenBank/DDBJ databases">
        <authorList>
            <person name="Hedman E."/>
            <person name="Englund M."/>
            <person name="Stromberg M."/>
            <person name="Nyberg Akerstrom W."/>
            <person name="Nylinder S."/>
            <person name="Jareborg N."/>
            <person name="Kallberg Y."/>
            <person name="Kronander E."/>
        </authorList>
    </citation>
    <scope>NUCLEOTIDE SEQUENCE [LARGE SCALE GENOMIC DNA]</scope>
</reference>
<gene>
    <name evidence="1" type="ORF">PARMNEM_LOCUS22649</name>
</gene>
<dbReference type="AlphaFoldDB" id="A0AAV1MCP0"/>
<dbReference type="InterPro" id="IPR036397">
    <property type="entry name" value="RNaseH_sf"/>
</dbReference>
<dbReference type="InterPro" id="IPR052055">
    <property type="entry name" value="Hepadnavirus_pol/RT"/>
</dbReference>
<protein>
    <recommendedName>
        <fullName evidence="3">RNase H type-1 domain-containing protein</fullName>
    </recommendedName>
</protein>
<name>A0AAV1MCP0_9NEOP</name>
<proteinExistence type="predicted"/>
<dbReference type="GO" id="GO:0003676">
    <property type="term" value="F:nucleic acid binding"/>
    <property type="evidence" value="ECO:0007669"/>
    <property type="project" value="InterPro"/>
</dbReference>
<dbReference type="EMBL" id="CAVLGL010000159">
    <property type="protein sequence ID" value="CAK1604429.1"/>
    <property type="molecule type" value="Genomic_DNA"/>
</dbReference>
<dbReference type="PANTHER" id="PTHR33050:SF7">
    <property type="entry name" value="RIBONUCLEASE H"/>
    <property type="match status" value="1"/>
</dbReference>
<dbReference type="Proteomes" id="UP001314205">
    <property type="component" value="Unassembled WGS sequence"/>
</dbReference>
<dbReference type="SUPFAM" id="SSF53098">
    <property type="entry name" value="Ribonuclease H-like"/>
    <property type="match status" value="1"/>
</dbReference>
<keyword evidence="2" id="KW-1185">Reference proteome</keyword>